<accession>A0A0F7IHU2</accession>
<evidence type="ECO:0000256" key="1">
    <source>
        <dbReference type="ARBA" id="ARBA00007637"/>
    </source>
</evidence>
<dbReference type="InParanoid" id="A0A0F7IHU2"/>
<organism evidence="3 4">
    <name type="scientific">Geoglobus ahangari</name>
    <dbReference type="NCBI Taxonomy" id="113653"/>
    <lineage>
        <taxon>Archaea</taxon>
        <taxon>Methanobacteriati</taxon>
        <taxon>Methanobacteriota</taxon>
        <taxon>Archaeoglobi</taxon>
        <taxon>Archaeoglobales</taxon>
        <taxon>Archaeoglobaceae</taxon>
        <taxon>Geoglobus</taxon>
    </lineage>
</organism>
<dbReference type="Gene3D" id="3.40.50.720">
    <property type="entry name" value="NAD(P)-binding Rossmann-like Domain"/>
    <property type="match status" value="1"/>
</dbReference>
<dbReference type="InterPro" id="IPR001509">
    <property type="entry name" value="Epimerase_deHydtase"/>
</dbReference>
<feature type="domain" description="Ketoreductase" evidence="2">
    <location>
        <begin position="1"/>
        <end position="142"/>
    </location>
</feature>
<dbReference type="Pfam" id="PF01370">
    <property type="entry name" value="Epimerase"/>
    <property type="match status" value="1"/>
</dbReference>
<dbReference type="GeneID" id="24802915"/>
<evidence type="ECO:0000259" key="2">
    <source>
        <dbReference type="SMART" id="SM00822"/>
    </source>
</evidence>
<evidence type="ECO:0000313" key="4">
    <source>
        <dbReference type="Proteomes" id="UP000034723"/>
    </source>
</evidence>
<dbReference type="EMBL" id="CP011267">
    <property type="protein sequence ID" value="AKG92318.1"/>
    <property type="molecule type" value="Genomic_DNA"/>
</dbReference>
<keyword evidence="4" id="KW-1185">Reference proteome</keyword>
<dbReference type="CDD" id="cd08946">
    <property type="entry name" value="SDR_e"/>
    <property type="match status" value="1"/>
</dbReference>
<dbReference type="SUPFAM" id="SSF51735">
    <property type="entry name" value="NAD(P)-binding Rossmann-fold domains"/>
    <property type="match status" value="1"/>
</dbReference>
<dbReference type="HOGENOM" id="CLU_007383_19_0_2"/>
<dbReference type="RefSeq" id="WP_048094393.1">
    <property type="nucleotide sequence ID" value="NZ_CP011267.1"/>
</dbReference>
<comment type="similarity">
    <text evidence="1">Belongs to the NAD(P)-dependent epimerase/dehydratase family.</text>
</comment>
<gene>
    <name evidence="3" type="ORF">GAH_00329</name>
</gene>
<dbReference type="AlphaFoldDB" id="A0A0F7IHU2"/>
<dbReference type="PANTHER" id="PTHR43000">
    <property type="entry name" value="DTDP-D-GLUCOSE 4,6-DEHYDRATASE-RELATED"/>
    <property type="match status" value="1"/>
</dbReference>
<dbReference type="InterPro" id="IPR036291">
    <property type="entry name" value="NAD(P)-bd_dom_sf"/>
</dbReference>
<name>A0A0F7IHU2_9EURY</name>
<reference evidence="3 4" key="1">
    <citation type="submission" date="2015-04" db="EMBL/GenBank/DDBJ databases">
        <title>The complete genome sequence of the hyperthermophilic, obligate iron-reducing archaeon Geoglobus ahangari strain 234T.</title>
        <authorList>
            <person name="Manzella M.P."/>
            <person name="Holmes D.E."/>
            <person name="Rocheleau J.M."/>
            <person name="Chung A."/>
            <person name="Reguera G."/>
            <person name="Kashefi K."/>
        </authorList>
    </citation>
    <scope>NUCLEOTIDE SEQUENCE [LARGE SCALE GENOMIC DNA]</scope>
    <source>
        <strain evidence="3 4">234</strain>
    </source>
</reference>
<dbReference type="SMART" id="SM00822">
    <property type="entry name" value="PKS_KR"/>
    <property type="match status" value="1"/>
</dbReference>
<dbReference type="Proteomes" id="UP000034723">
    <property type="component" value="Chromosome"/>
</dbReference>
<protein>
    <submittedName>
        <fullName evidence="3">Nucleoside-diphosphate-sugar epimerase</fullName>
    </submittedName>
</protein>
<dbReference type="OrthoDB" id="4907at2157"/>
<proteinExistence type="inferred from homology"/>
<dbReference type="STRING" id="113653.GAH_00329"/>
<dbReference type="KEGG" id="gah:GAH_00329"/>
<sequence>MAVLITGGTGFLGSFLARELCDRGERPILMDLRLDLTRLRGYEDRVDLVEGNVTSWADLAEVFKTHEIDAVVHTAADLSLRAERSRIESFRTNVEATLNVLELSRMFDVDRVVFTSSLSVFGLRSMPVSETSFRDPATFYGVTKACSEIVGSYYASSHGLDFSAVRFPIITGPYRRGEGASVTISSLIDSAVLEGKGVVRLPLETRIPLLYVRDAARLLRLLISHNGKLRDIYIVGGVVVSVGELVSSLKRVVPDAIVENEVDDASMRIAGEWAALTELALRERMVERFGRIEDVGWQIEFDSAEKMVKDHVETLKREVGA</sequence>
<dbReference type="InterPro" id="IPR057326">
    <property type="entry name" value="KR_dom"/>
</dbReference>
<evidence type="ECO:0000313" key="3">
    <source>
        <dbReference type="EMBL" id="AKG92318.1"/>
    </source>
</evidence>